<evidence type="ECO:0000256" key="1">
    <source>
        <dbReference type="SAM" id="MobiDB-lite"/>
    </source>
</evidence>
<sequence length="1211" mass="142554">MIVLVNILLSVAYVTYTIGLAFLLAENIHSSIVGVICKRVYRVNTYSFMNRTPYGRYMNKLIIPPHEIHKNIVKKNRNVYNYYHHEKWNEHYHNDINKFILTFNKSYYYVKHLYVKRTDSKTCTSECTNELKHGQNSRNDKYYHRSDANIEEIISSKGGNLYSDENEISKNILKDGNKNDLDQSIPNIQNDSSVDKGMADNDGFSNSRGRGGNEKRVRHDNWDDEYNLVNEHVLLKKNSKSIKDLIKAGIWIVPKENIKMIRERTDKKINWNYLLKKNNELLKDNIDKIYNGIYNKENIDDIFFVFDTYPYNYLNVTMSVFSLYKFASSYVNEKKQKIKKINESKKIFFNNLDGGLKLESGAGNSGGSDNGRTSNILVDNFFAVEDPLEKEVDDRNMLKIKEERRRLNHITTNRNFLRVVGSIRKHLKIVYKIFSTNEKLQSYEKNKSMYQYIPYINIKDIIIILRSFCILKYDHTSIYKYIYFYIVFFIEKFDIFYLCEAVYMCMIKKIYIRPLFLNFSKRLRRYFEGENYSAVGLKEGFKSNAVGDVYNMDSYRGISNSNCGSSVVGKEIQDESTGCAKHPNITKEDQSVLSMYEEINICQFYNNMQKALKKEKVKPAYFTPAPFNLRPFHYSIYHSANYSNLNDSLDGKGGEEKTNQDAEDDERYEGEEGEQVMNSKELKMFGPEDKRKEKLDFIGKNEYTVHVDDSAVRSNKSDVYINFYVYCLYILCKFPYTDIKILSIITNKIMNTVNELTLDELILTFYSLAELEYDHFNLQHRLYILIFKSLHLLDYRNKDMILKLVRSLHLTNNLRTYVDDGRTHEDYATGYDQYERTSTPQPFSRTSVSSIDGVNSVDTINSISSGVNNINREYQEHSKQRTIVHSVRTLMVDSLSKMILKNVKNYTPIELVDIIRYMSTFDFVNKELFNFVFSLPFFRSINEDILKHYKNNIYFNQSYYAYTKDNTLNTPIEIMLCKLYQSYLSYNMHFCNSNDLRSRLGEQHENGNRTERAEGKGVNMDTVNRGEIHIGEAHHGDEYVVQSVHKHNREISSFRFNERTLQLLKKTYMNNMKTSSYSSSSLHYEIADIIQKDFKIPCHVEYETDNGMLIDIAILYQDFKKIDKNFPYFKNIAIEINGPFHYKTKSINGGLPFLNTKTILKKRLLEHDDWQVISFPFWEIKPWFSKTRKENYILKVLPHEIKHIFNEAKIL</sequence>
<feature type="compositionally biased region" description="Polar residues" evidence="1">
    <location>
        <begin position="182"/>
        <end position="192"/>
    </location>
</feature>
<evidence type="ECO:0000259" key="3">
    <source>
        <dbReference type="PROSITE" id="PS51286"/>
    </source>
</evidence>
<dbReference type="Pfam" id="PF08373">
    <property type="entry name" value="RAP"/>
    <property type="match status" value="1"/>
</dbReference>
<keyword evidence="2" id="KW-0812">Transmembrane</keyword>
<proteinExistence type="predicted"/>
<keyword evidence="2" id="KW-1133">Transmembrane helix</keyword>
<dbReference type="Proteomes" id="UP000219813">
    <property type="component" value="Chromosome 1"/>
</dbReference>
<feature type="region of interest" description="Disordered" evidence="1">
    <location>
        <begin position="647"/>
        <end position="674"/>
    </location>
</feature>
<feature type="transmembrane region" description="Helical" evidence="2">
    <location>
        <begin position="7"/>
        <end position="25"/>
    </location>
</feature>
<feature type="compositionally biased region" description="Acidic residues" evidence="1">
    <location>
        <begin position="661"/>
        <end position="674"/>
    </location>
</feature>
<gene>
    <name evidence="4" type="primary">PmUG01_01019300</name>
    <name evidence="4" type="ORF">PMUG01_01019300</name>
</gene>
<dbReference type="RefSeq" id="XP_028859983.1">
    <property type="nucleotide sequence ID" value="XM_029008044.1"/>
</dbReference>
<feature type="compositionally biased region" description="Basic and acidic residues" evidence="1">
    <location>
        <begin position="649"/>
        <end position="660"/>
    </location>
</feature>
<organism evidence="4 5">
    <name type="scientific">Plasmodium malariae</name>
    <dbReference type="NCBI Taxonomy" id="5858"/>
    <lineage>
        <taxon>Eukaryota</taxon>
        <taxon>Sar</taxon>
        <taxon>Alveolata</taxon>
        <taxon>Apicomplexa</taxon>
        <taxon>Aconoidasida</taxon>
        <taxon>Haemosporida</taxon>
        <taxon>Plasmodiidae</taxon>
        <taxon>Plasmodium</taxon>
        <taxon>Plasmodium (Plasmodium)</taxon>
    </lineage>
</organism>
<reference evidence="4 5" key="1">
    <citation type="submission" date="2016-06" db="EMBL/GenBank/DDBJ databases">
        <authorList>
            <consortium name="Pathogen Informatics"/>
        </authorList>
    </citation>
    <scope>NUCLEOTIDE SEQUENCE [LARGE SCALE GENOMIC DNA]</scope>
</reference>
<dbReference type="InterPro" id="IPR013584">
    <property type="entry name" value="RAP"/>
</dbReference>
<dbReference type="GeneID" id="39866345"/>
<name>A0A1D3JK33_PLAMA</name>
<feature type="region of interest" description="Disordered" evidence="1">
    <location>
        <begin position="174"/>
        <end position="217"/>
    </location>
</feature>
<dbReference type="KEGG" id="pmal:PMUG01_01019300"/>
<keyword evidence="5" id="KW-1185">Reference proteome</keyword>
<dbReference type="AlphaFoldDB" id="A0A1D3JK33"/>
<evidence type="ECO:0000313" key="4">
    <source>
        <dbReference type="EMBL" id="SBT86900.1"/>
    </source>
</evidence>
<evidence type="ECO:0000256" key="2">
    <source>
        <dbReference type="SAM" id="Phobius"/>
    </source>
</evidence>
<dbReference type="EMBL" id="LT594622">
    <property type="protein sequence ID" value="SBT86900.1"/>
    <property type="molecule type" value="Genomic_DNA"/>
</dbReference>
<feature type="domain" description="RAP" evidence="3">
    <location>
        <begin position="1132"/>
        <end position="1195"/>
    </location>
</feature>
<dbReference type="OMA" id="EIMVCKL"/>
<dbReference type="PROSITE" id="PS51286">
    <property type="entry name" value="RAP"/>
    <property type="match status" value="1"/>
</dbReference>
<accession>A0A1D3JK33</accession>
<evidence type="ECO:0000313" key="5">
    <source>
        <dbReference type="Proteomes" id="UP000219813"/>
    </source>
</evidence>
<dbReference type="VEuPathDB" id="PlasmoDB:PmUG01_01019300"/>
<dbReference type="OrthoDB" id="364598at2759"/>
<dbReference type="SMART" id="SM00952">
    <property type="entry name" value="RAP"/>
    <property type="match status" value="1"/>
</dbReference>
<protein>
    <submittedName>
        <fullName evidence="4">RAP protein, putative</fullName>
    </submittedName>
</protein>
<keyword evidence="2" id="KW-0472">Membrane</keyword>